<dbReference type="EMBL" id="SOEG01000011">
    <property type="protein sequence ID" value="TDX51670.1"/>
    <property type="molecule type" value="Genomic_DNA"/>
</dbReference>
<dbReference type="InterPro" id="IPR021279">
    <property type="entry name" value="DUF2721"/>
</dbReference>
<sequence length="141" mass="15782">MKFTLTTPALIFSTISLLLLAYTNRFSVLANLIRGLHDKAKEKGEKDHIIASQLSSLKKRVKLIRNMQFLAILSLFSCVFSMFLLFLDKNITGEIVFAVGLALLMFSLILSAIEINISVHALNIQLSESVESESFSDNKEE</sequence>
<dbReference type="Pfam" id="PF11026">
    <property type="entry name" value="DUF2721"/>
    <property type="match status" value="1"/>
</dbReference>
<keyword evidence="3" id="KW-1185">Reference proteome</keyword>
<evidence type="ECO:0000313" key="3">
    <source>
        <dbReference type="Proteomes" id="UP000295832"/>
    </source>
</evidence>
<protein>
    <submittedName>
        <fullName evidence="2">Uncharacterized protein DUF2721</fullName>
    </submittedName>
</protein>
<keyword evidence="1" id="KW-1133">Transmembrane helix</keyword>
<evidence type="ECO:0000313" key="2">
    <source>
        <dbReference type="EMBL" id="TDX51670.1"/>
    </source>
</evidence>
<proteinExistence type="predicted"/>
<reference evidence="2 3" key="1">
    <citation type="submission" date="2019-03" db="EMBL/GenBank/DDBJ databases">
        <title>Subsurface microbial communities from deep shales in Ohio and West Virginia, USA.</title>
        <authorList>
            <person name="Wrighton K."/>
        </authorList>
    </citation>
    <scope>NUCLEOTIDE SEQUENCE [LARGE SCALE GENOMIC DNA]</scope>
    <source>
        <strain evidence="2 3">MSL 6dP</strain>
    </source>
</reference>
<keyword evidence="1" id="KW-0812">Transmembrane</keyword>
<name>A0A4R8H8R9_9FIRM</name>
<feature type="transmembrane region" description="Helical" evidence="1">
    <location>
        <begin position="94"/>
        <end position="113"/>
    </location>
</feature>
<dbReference type="Proteomes" id="UP000295832">
    <property type="component" value="Unassembled WGS sequence"/>
</dbReference>
<gene>
    <name evidence="2" type="ORF">C7959_11166</name>
</gene>
<dbReference type="RefSeq" id="WP_134116510.1">
    <property type="nucleotide sequence ID" value="NZ_SOEG01000011.1"/>
</dbReference>
<organism evidence="2 3">
    <name type="scientific">Orenia marismortui</name>
    <dbReference type="NCBI Taxonomy" id="46469"/>
    <lineage>
        <taxon>Bacteria</taxon>
        <taxon>Bacillati</taxon>
        <taxon>Bacillota</taxon>
        <taxon>Clostridia</taxon>
        <taxon>Halanaerobiales</taxon>
        <taxon>Halobacteroidaceae</taxon>
        <taxon>Orenia</taxon>
    </lineage>
</organism>
<accession>A0A4R8H8R9</accession>
<dbReference type="AlphaFoldDB" id="A0A4R8H8R9"/>
<feature type="transmembrane region" description="Helical" evidence="1">
    <location>
        <begin position="67"/>
        <end position="87"/>
    </location>
</feature>
<keyword evidence="1" id="KW-0472">Membrane</keyword>
<evidence type="ECO:0000256" key="1">
    <source>
        <dbReference type="SAM" id="Phobius"/>
    </source>
</evidence>
<dbReference type="STRING" id="926561.GCA_000379025_01295"/>
<comment type="caution">
    <text evidence="2">The sequence shown here is derived from an EMBL/GenBank/DDBJ whole genome shotgun (WGS) entry which is preliminary data.</text>
</comment>